<name>A0ABS7UZK9_9BACI</name>
<dbReference type="InterPro" id="IPR013325">
    <property type="entry name" value="RNA_pol_sigma_r2"/>
</dbReference>
<organism evidence="6 7">
    <name type="scientific">Metabacillus rhizolycopersici</name>
    <dbReference type="NCBI Taxonomy" id="2875709"/>
    <lineage>
        <taxon>Bacteria</taxon>
        <taxon>Bacillati</taxon>
        <taxon>Bacillota</taxon>
        <taxon>Bacilli</taxon>
        <taxon>Bacillales</taxon>
        <taxon>Bacillaceae</taxon>
        <taxon>Metabacillus</taxon>
    </lineage>
</organism>
<gene>
    <name evidence="6" type="ORF">K9V48_25920</name>
</gene>
<dbReference type="Pfam" id="PF04542">
    <property type="entry name" value="Sigma70_r2"/>
    <property type="match status" value="1"/>
</dbReference>
<accession>A0ABS7UZK9</accession>
<dbReference type="EMBL" id="JAIQUM010000123">
    <property type="protein sequence ID" value="MBZ5753566.1"/>
    <property type="molecule type" value="Genomic_DNA"/>
</dbReference>
<evidence type="ECO:0000256" key="1">
    <source>
        <dbReference type="ARBA" id="ARBA00023015"/>
    </source>
</evidence>
<evidence type="ECO:0000256" key="3">
    <source>
        <dbReference type="ARBA" id="ARBA00023125"/>
    </source>
</evidence>
<proteinExistence type="predicted"/>
<evidence type="ECO:0000256" key="4">
    <source>
        <dbReference type="ARBA" id="ARBA00023163"/>
    </source>
</evidence>
<dbReference type="InterPro" id="IPR013324">
    <property type="entry name" value="RNA_pol_sigma_r3/r4-like"/>
</dbReference>
<keyword evidence="7" id="KW-1185">Reference proteome</keyword>
<dbReference type="Gene3D" id="1.10.10.10">
    <property type="entry name" value="Winged helix-like DNA-binding domain superfamily/Winged helix DNA-binding domain"/>
    <property type="match status" value="1"/>
</dbReference>
<reference evidence="6" key="1">
    <citation type="submission" date="2024-05" db="EMBL/GenBank/DDBJ databases">
        <title>Metabacillus sp. nov., isolated from the rhizosphere soil of tomato plants.</title>
        <authorList>
            <person name="Ma R."/>
        </authorList>
    </citation>
    <scope>NUCLEOTIDE SEQUENCE</scope>
    <source>
        <strain evidence="6">DBTR6</strain>
    </source>
</reference>
<sequence>MFTDEKFEELHNQFKPMINRIIKRLAIYKNEQEFYQIGCIALWEASLQFNEEKGEFKSYAYSYIMGKMKTMLTNESIQQEKDRRLEANPIQEQTSGDDSTSSLLSHSVIDSISSLLTKNQNKWLKAHCLYGKTPSEIAKDEGVSSSAVKAWRRDAIARLKKHLLKEALIER</sequence>
<protein>
    <submittedName>
        <fullName evidence="6">Sigma-70 family RNA polymerase sigma factor</fullName>
    </submittedName>
</protein>
<keyword evidence="4" id="KW-0804">Transcription</keyword>
<evidence type="ECO:0000313" key="6">
    <source>
        <dbReference type="EMBL" id="MBZ5753566.1"/>
    </source>
</evidence>
<dbReference type="Gene3D" id="1.10.1740.10">
    <property type="match status" value="1"/>
</dbReference>
<keyword evidence="1" id="KW-0805">Transcription regulation</keyword>
<evidence type="ECO:0000313" key="7">
    <source>
        <dbReference type="Proteomes" id="UP001165287"/>
    </source>
</evidence>
<dbReference type="Proteomes" id="UP001165287">
    <property type="component" value="Unassembled WGS sequence"/>
</dbReference>
<comment type="caution">
    <text evidence="6">The sequence shown here is derived from an EMBL/GenBank/DDBJ whole genome shotgun (WGS) entry which is preliminary data.</text>
</comment>
<dbReference type="InterPro" id="IPR014284">
    <property type="entry name" value="RNA_pol_sigma-70_dom"/>
</dbReference>
<dbReference type="InterPro" id="IPR007627">
    <property type="entry name" value="RNA_pol_sigma70_r2"/>
</dbReference>
<keyword evidence="2" id="KW-0731">Sigma factor</keyword>
<dbReference type="SUPFAM" id="SSF88946">
    <property type="entry name" value="Sigma2 domain of RNA polymerase sigma factors"/>
    <property type="match status" value="1"/>
</dbReference>
<evidence type="ECO:0000259" key="5">
    <source>
        <dbReference type="Pfam" id="PF04542"/>
    </source>
</evidence>
<dbReference type="RefSeq" id="WP_224141979.1">
    <property type="nucleotide sequence ID" value="NZ_JAIQUM010000123.1"/>
</dbReference>
<dbReference type="InterPro" id="IPR036388">
    <property type="entry name" value="WH-like_DNA-bd_sf"/>
</dbReference>
<dbReference type="NCBIfam" id="TIGR02937">
    <property type="entry name" value="sigma70-ECF"/>
    <property type="match status" value="1"/>
</dbReference>
<dbReference type="PANTHER" id="PTHR30385">
    <property type="entry name" value="SIGMA FACTOR F FLAGELLAR"/>
    <property type="match status" value="1"/>
</dbReference>
<dbReference type="SUPFAM" id="SSF88659">
    <property type="entry name" value="Sigma3 and sigma4 domains of RNA polymerase sigma factors"/>
    <property type="match status" value="1"/>
</dbReference>
<keyword evidence="3" id="KW-0238">DNA-binding</keyword>
<evidence type="ECO:0000256" key="2">
    <source>
        <dbReference type="ARBA" id="ARBA00023082"/>
    </source>
</evidence>
<feature type="domain" description="RNA polymerase sigma-70 region 2" evidence="5">
    <location>
        <begin position="12"/>
        <end position="74"/>
    </location>
</feature>